<evidence type="ECO:0008006" key="4">
    <source>
        <dbReference type="Google" id="ProtNLM"/>
    </source>
</evidence>
<proteinExistence type="predicted"/>
<name>A0ABT3NBP6_9BACT</name>
<feature type="region of interest" description="Disordered" evidence="1">
    <location>
        <begin position="130"/>
        <end position="152"/>
    </location>
</feature>
<evidence type="ECO:0000313" key="3">
    <source>
        <dbReference type="Proteomes" id="UP001209681"/>
    </source>
</evidence>
<dbReference type="Proteomes" id="UP001209681">
    <property type="component" value="Unassembled WGS sequence"/>
</dbReference>
<organism evidence="2 3">
    <name type="scientific">Desulfobotulus pelophilus</name>
    <dbReference type="NCBI Taxonomy" id="2823377"/>
    <lineage>
        <taxon>Bacteria</taxon>
        <taxon>Pseudomonadati</taxon>
        <taxon>Thermodesulfobacteriota</taxon>
        <taxon>Desulfobacteria</taxon>
        <taxon>Desulfobacterales</taxon>
        <taxon>Desulfobacteraceae</taxon>
        <taxon>Desulfobotulus</taxon>
    </lineage>
</organism>
<dbReference type="PROSITE" id="PS51257">
    <property type="entry name" value="PROKAR_LIPOPROTEIN"/>
    <property type="match status" value="1"/>
</dbReference>
<protein>
    <recommendedName>
        <fullName evidence="4">Flagellar protein FliL</fullName>
    </recommendedName>
</protein>
<reference evidence="2 3" key="1">
    <citation type="submission" date="2022-11" db="EMBL/GenBank/DDBJ databases">
        <title>Desulfobotulus tamanensis H1 sp. nov. - anaerobic, alkaliphilic, sulphate reducing bacterium isolated from terrestrial mud volcano.</title>
        <authorList>
            <person name="Frolova A."/>
            <person name="Merkel A.Y."/>
            <person name="Slobodkin A.I."/>
        </authorList>
    </citation>
    <scope>NUCLEOTIDE SEQUENCE [LARGE SCALE GENOMIC DNA]</scope>
    <source>
        <strain evidence="2 3">H1</strain>
    </source>
</reference>
<evidence type="ECO:0000256" key="1">
    <source>
        <dbReference type="SAM" id="MobiDB-lite"/>
    </source>
</evidence>
<comment type="caution">
    <text evidence="2">The sequence shown here is derived from an EMBL/GenBank/DDBJ whole genome shotgun (WGS) entry which is preliminary data.</text>
</comment>
<dbReference type="EMBL" id="JAPFPW010000017">
    <property type="protein sequence ID" value="MCW7754886.1"/>
    <property type="molecule type" value="Genomic_DNA"/>
</dbReference>
<accession>A0ABT3NBP6</accession>
<evidence type="ECO:0000313" key="2">
    <source>
        <dbReference type="EMBL" id="MCW7754886.1"/>
    </source>
</evidence>
<dbReference type="RefSeq" id="WP_265425799.1">
    <property type="nucleotide sequence ID" value="NZ_JAPFPW010000017.1"/>
</dbReference>
<sequence length="152" mass="17578">MPHRLPAFRYLLLLFIPLLFFGCEKLAFILGEPPFSYTYTYTGPLADQSLVKAEITLGFSSQDGVLEARRQLERMRYATDLIVRPYTGKQLNDKGKRMRRIIKRVSDTLLQTPVKRIHISQYEVIFREDLQRTPGSGETEGESQLPRTFHGN</sequence>
<gene>
    <name evidence="2" type="ORF">OOT00_12915</name>
</gene>
<keyword evidence="3" id="KW-1185">Reference proteome</keyword>